<keyword evidence="1" id="KW-0132">Cell division</keyword>
<dbReference type="AlphaFoldDB" id="A0A0G4ERC6"/>
<keyword evidence="4" id="KW-1185">Reference proteome</keyword>
<protein>
    <recommendedName>
        <fullName evidence="1">Cyclin-dependent kinases regulatory subunit</fullName>
    </recommendedName>
</protein>
<keyword evidence="1" id="KW-0131">Cell cycle</keyword>
<dbReference type="EMBL" id="CDMY01000295">
    <property type="protein sequence ID" value="CEM00579.1"/>
    <property type="molecule type" value="Genomic_DNA"/>
</dbReference>
<name>A0A0G4ERC6_VITBC</name>
<dbReference type="PhylomeDB" id="A0A0G4ERC6"/>
<evidence type="ECO:0000313" key="3">
    <source>
        <dbReference type="EMBL" id="CEM00579.1"/>
    </source>
</evidence>
<dbReference type="InterPro" id="IPR036858">
    <property type="entry name" value="Cyclin-dep_kinase_reg-sub_sf"/>
</dbReference>
<dbReference type="Gene3D" id="3.30.170.10">
    <property type="entry name" value="Cyclin-dependent kinase, regulatory subunit"/>
    <property type="match status" value="1"/>
</dbReference>
<dbReference type="InterPro" id="IPR000789">
    <property type="entry name" value="Cyclin-dep_kinase_reg-sub"/>
</dbReference>
<reference evidence="3 4" key="1">
    <citation type="submission" date="2014-11" db="EMBL/GenBank/DDBJ databases">
        <authorList>
            <person name="Zhu J."/>
            <person name="Qi W."/>
            <person name="Song R."/>
        </authorList>
    </citation>
    <scope>NUCLEOTIDE SEQUENCE [LARGE SCALE GENOMIC DNA]</scope>
</reference>
<evidence type="ECO:0000313" key="4">
    <source>
        <dbReference type="Proteomes" id="UP000041254"/>
    </source>
</evidence>
<sequence>MPNEKVRQVGALVASYGERMADDWGEWRLVELHKPGYKVLKEILREKAASGIDTSSNGGPVILTEAEWRFRIGLQMSDGWTHMGMGFTKNNDHVLLFGIPHESIKKAKAPAKKAPGPAGPGPAKPPDGHCAKRARRN</sequence>
<dbReference type="GO" id="GO:0051301">
    <property type="term" value="P:cell division"/>
    <property type="evidence" value="ECO:0007669"/>
    <property type="project" value="UniProtKB-UniRule"/>
</dbReference>
<feature type="region of interest" description="Disordered" evidence="2">
    <location>
        <begin position="106"/>
        <end position="137"/>
    </location>
</feature>
<evidence type="ECO:0000256" key="2">
    <source>
        <dbReference type="SAM" id="MobiDB-lite"/>
    </source>
</evidence>
<comment type="similarity">
    <text evidence="1">Belongs to the CKS family.</text>
</comment>
<dbReference type="GO" id="GO:0016538">
    <property type="term" value="F:cyclin-dependent protein serine/threonine kinase regulator activity"/>
    <property type="evidence" value="ECO:0007669"/>
    <property type="project" value="InterPro"/>
</dbReference>
<accession>A0A0G4ERC6</accession>
<organism evidence="3 4">
    <name type="scientific">Vitrella brassicaformis (strain CCMP3155)</name>
    <dbReference type="NCBI Taxonomy" id="1169540"/>
    <lineage>
        <taxon>Eukaryota</taxon>
        <taxon>Sar</taxon>
        <taxon>Alveolata</taxon>
        <taxon>Colpodellida</taxon>
        <taxon>Vitrellaceae</taxon>
        <taxon>Vitrella</taxon>
    </lineage>
</organism>
<dbReference type="Proteomes" id="UP000041254">
    <property type="component" value="Unassembled WGS sequence"/>
</dbReference>
<evidence type="ECO:0000256" key="1">
    <source>
        <dbReference type="RuleBase" id="RU311113"/>
    </source>
</evidence>
<proteinExistence type="inferred from homology"/>
<dbReference type="SUPFAM" id="SSF55637">
    <property type="entry name" value="Cell cycle regulatory proteins"/>
    <property type="match status" value="1"/>
</dbReference>
<comment type="function">
    <text evidence="1">Binds to the catalytic subunit of the cyclin dependent kinases and is essential for their biological function.</text>
</comment>
<gene>
    <name evidence="3" type="ORF">Vbra_12848</name>
</gene>
<dbReference type="VEuPathDB" id="CryptoDB:Vbra_12848"/>
<dbReference type="SMART" id="SM01084">
    <property type="entry name" value="CKS"/>
    <property type="match status" value="1"/>
</dbReference>
<dbReference type="InParanoid" id="A0A0G4ERC6"/>
<dbReference type="Pfam" id="PF01111">
    <property type="entry name" value="CKS"/>
    <property type="match status" value="1"/>
</dbReference>